<dbReference type="GeneID" id="63774163"/>
<dbReference type="InterPro" id="IPR013154">
    <property type="entry name" value="ADH-like_N"/>
</dbReference>
<comment type="similarity">
    <text evidence="2 7">Belongs to the zinc-containing alcohol dehydrogenase family.</text>
</comment>
<dbReference type="Gene3D" id="3.40.50.720">
    <property type="entry name" value="NAD(P)-binding Rossmann-like Domain"/>
    <property type="match status" value="1"/>
</dbReference>
<evidence type="ECO:0000256" key="5">
    <source>
        <dbReference type="ARBA" id="ARBA00023002"/>
    </source>
</evidence>
<dbReference type="PANTHER" id="PTHR42940:SF7">
    <property type="entry name" value="ALCOHOL DEHYDROGENASE-LIKE N-TERMINAL DOMAIN-CONTAINING PROTEIN"/>
    <property type="match status" value="1"/>
</dbReference>
<dbReference type="GO" id="GO:0008270">
    <property type="term" value="F:zinc ion binding"/>
    <property type="evidence" value="ECO:0007669"/>
    <property type="project" value="InterPro"/>
</dbReference>
<evidence type="ECO:0000256" key="1">
    <source>
        <dbReference type="ARBA" id="ARBA00001947"/>
    </source>
</evidence>
<evidence type="ECO:0000313" key="10">
    <source>
        <dbReference type="Proteomes" id="UP000193689"/>
    </source>
</evidence>
<proteinExistence type="inferred from homology"/>
<evidence type="ECO:0000256" key="4">
    <source>
        <dbReference type="ARBA" id="ARBA00022833"/>
    </source>
</evidence>
<dbReference type="RefSeq" id="XP_040719551.1">
    <property type="nucleotide sequence ID" value="XM_040857951.1"/>
</dbReference>
<dbReference type="SUPFAM" id="SSF50129">
    <property type="entry name" value="GroES-like"/>
    <property type="match status" value="1"/>
</dbReference>
<protein>
    <submittedName>
        <fullName evidence="9">Dehydrogenase</fullName>
    </submittedName>
</protein>
<reference evidence="9 10" key="1">
    <citation type="submission" date="2016-07" db="EMBL/GenBank/DDBJ databases">
        <title>Pervasive Adenine N6-methylation of Active Genes in Fungi.</title>
        <authorList>
            <consortium name="DOE Joint Genome Institute"/>
            <person name="Mondo S.J."/>
            <person name="Dannebaum R.O."/>
            <person name="Kuo R.C."/>
            <person name="Labutti K."/>
            <person name="Haridas S."/>
            <person name="Kuo A."/>
            <person name="Salamov A."/>
            <person name="Ahrendt S.R."/>
            <person name="Lipzen A."/>
            <person name="Sullivan W."/>
            <person name="Andreopoulos W.B."/>
            <person name="Clum A."/>
            <person name="Lindquist E."/>
            <person name="Daum C."/>
            <person name="Ramamoorthy G.K."/>
            <person name="Gryganskyi A."/>
            <person name="Culley D."/>
            <person name="Magnuson J.K."/>
            <person name="James T.Y."/>
            <person name="O'Malley M.A."/>
            <person name="Stajich J.E."/>
            <person name="Spatafora J.W."/>
            <person name="Visel A."/>
            <person name="Grigoriev I.V."/>
        </authorList>
    </citation>
    <scope>NUCLEOTIDE SEQUENCE [LARGE SCALE GENOMIC DNA]</scope>
    <source>
        <strain evidence="9 10">CBS 129021</strain>
    </source>
</reference>
<evidence type="ECO:0000256" key="6">
    <source>
        <dbReference type="ARBA" id="ARBA00023027"/>
    </source>
</evidence>
<keyword evidence="6" id="KW-0520">NAD</keyword>
<dbReference type="Pfam" id="PF00107">
    <property type="entry name" value="ADH_zinc_N"/>
    <property type="match status" value="1"/>
</dbReference>
<evidence type="ECO:0000256" key="7">
    <source>
        <dbReference type="RuleBase" id="RU361277"/>
    </source>
</evidence>
<dbReference type="InterPro" id="IPR013149">
    <property type="entry name" value="ADH-like_C"/>
</dbReference>
<keyword evidence="4 7" id="KW-0862">Zinc</keyword>
<gene>
    <name evidence="9" type="ORF">BCR38DRAFT_405306</name>
</gene>
<accession>A0A1Y2EDF2</accession>
<dbReference type="PANTHER" id="PTHR42940">
    <property type="entry name" value="ALCOHOL DEHYDROGENASE 1-RELATED"/>
    <property type="match status" value="1"/>
</dbReference>
<evidence type="ECO:0000256" key="2">
    <source>
        <dbReference type="ARBA" id="ARBA00008072"/>
    </source>
</evidence>
<dbReference type="OrthoDB" id="256333at2759"/>
<dbReference type="EMBL" id="MCFJ01000002">
    <property type="protein sequence ID" value="ORY69601.1"/>
    <property type="molecule type" value="Genomic_DNA"/>
</dbReference>
<dbReference type="SUPFAM" id="SSF51735">
    <property type="entry name" value="NAD(P)-binding Rossmann-fold domains"/>
    <property type="match status" value="1"/>
</dbReference>
<dbReference type="GO" id="GO:0004022">
    <property type="term" value="F:alcohol dehydrogenase (NAD+) activity"/>
    <property type="evidence" value="ECO:0007669"/>
    <property type="project" value="TreeGrafter"/>
</dbReference>
<keyword evidence="10" id="KW-1185">Reference proteome</keyword>
<keyword evidence="5" id="KW-0560">Oxidoreductase</keyword>
<dbReference type="InterPro" id="IPR036291">
    <property type="entry name" value="NAD(P)-bd_dom_sf"/>
</dbReference>
<comment type="caution">
    <text evidence="9">The sequence shown here is derived from an EMBL/GenBank/DDBJ whole genome shotgun (WGS) entry which is preliminary data.</text>
</comment>
<dbReference type="AlphaFoldDB" id="A0A1Y2EDF2"/>
<evidence type="ECO:0000259" key="8">
    <source>
        <dbReference type="SMART" id="SM00829"/>
    </source>
</evidence>
<name>A0A1Y2EDF2_9PEZI</name>
<sequence length="342" mass="35986">MTPPLPETYLQAAFKSQGANLTLEHVPLKQPTKGEILVKVEACGVCHSEVFAQQNTFGAGFPMVPGHEIIGKVVAVGSDVAEWKVGDRIGSGYHGGFDGTCAQCKSGWTQMCNNASYNGITRNGGFAEYVNIRAEAAVRVPDEADAAKLAPLLCAGSTVFSALKSANITTGQTVAVQGLGGLGHLAIQFARRMGYRVIAISRGPEKEKAARELGAHEYIDATKGDAGEALWALGGAQLALTTALSNDAFTPLIKGLGITGKLLIITGVPGDITVDATAMIMRGISVQAWPVANALDNEKTIAFAHLHQVDCAIETFPLSRAQDAFDAMMNGTVRFRAVITMN</sequence>
<comment type="cofactor">
    <cofactor evidence="1 7">
        <name>Zn(2+)</name>
        <dbReference type="ChEBI" id="CHEBI:29105"/>
    </cofactor>
</comment>
<dbReference type="Gene3D" id="3.90.180.10">
    <property type="entry name" value="Medium-chain alcohol dehydrogenases, catalytic domain"/>
    <property type="match status" value="1"/>
</dbReference>
<dbReference type="FunFam" id="3.40.50.720:FF:000039">
    <property type="entry name" value="Alcohol dehydrogenase AdhP"/>
    <property type="match status" value="1"/>
</dbReference>
<dbReference type="PROSITE" id="PS00059">
    <property type="entry name" value="ADH_ZINC"/>
    <property type="match status" value="1"/>
</dbReference>
<organism evidence="9 10">
    <name type="scientific">Pseudomassariella vexata</name>
    <dbReference type="NCBI Taxonomy" id="1141098"/>
    <lineage>
        <taxon>Eukaryota</taxon>
        <taxon>Fungi</taxon>
        <taxon>Dikarya</taxon>
        <taxon>Ascomycota</taxon>
        <taxon>Pezizomycotina</taxon>
        <taxon>Sordariomycetes</taxon>
        <taxon>Xylariomycetidae</taxon>
        <taxon>Amphisphaeriales</taxon>
        <taxon>Pseudomassariaceae</taxon>
        <taxon>Pseudomassariella</taxon>
    </lineage>
</organism>
<dbReference type="GO" id="GO:0005737">
    <property type="term" value="C:cytoplasm"/>
    <property type="evidence" value="ECO:0007669"/>
    <property type="project" value="TreeGrafter"/>
</dbReference>
<dbReference type="SMART" id="SM00829">
    <property type="entry name" value="PKS_ER"/>
    <property type="match status" value="1"/>
</dbReference>
<dbReference type="InParanoid" id="A0A1Y2EDF2"/>
<dbReference type="InterPro" id="IPR011032">
    <property type="entry name" value="GroES-like_sf"/>
</dbReference>
<evidence type="ECO:0000256" key="3">
    <source>
        <dbReference type="ARBA" id="ARBA00022723"/>
    </source>
</evidence>
<dbReference type="InterPro" id="IPR020843">
    <property type="entry name" value="ER"/>
</dbReference>
<dbReference type="InterPro" id="IPR002328">
    <property type="entry name" value="ADH_Zn_CS"/>
</dbReference>
<dbReference type="Pfam" id="PF08240">
    <property type="entry name" value="ADH_N"/>
    <property type="match status" value="1"/>
</dbReference>
<feature type="domain" description="Enoyl reductase (ER)" evidence="8">
    <location>
        <begin position="18"/>
        <end position="339"/>
    </location>
</feature>
<keyword evidence="3 7" id="KW-0479">Metal-binding</keyword>
<evidence type="ECO:0000313" key="9">
    <source>
        <dbReference type="EMBL" id="ORY69601.1"/>
    </source>
</evidence>
<dbReference type="Proteomes" id="UP000193689">
    <property type="component" value="Unassembled WGS sequence"/>
</dbReference>
<dbReference type="STRING" id="1141098.A0A1Y2EDF2"/>